<evidence type="ECO:0000313" key="2">
    <source>
        <dbReference type="EMBL" id="KAJ8453931.1"/>
    </source>
</evidence>
<dbReference type="Proteomes" id="UP001215151">
    <property type="component" value="Unassembled WGS sequence"/>
</dbReference>
<protein>
    <submittedName>
        <fullName evidence="2">Uncharacterized protein</fullName>
    </submittedName>
</protein>
<feature type="compositionally biased region" description="Pro residues" evidence="1">
    <location>
        <begin position="8"/>
        <end position="17"/>
    </location>
</feature>
<feature type="region of interest" description="Disordered" evidence="1">
    <location>
        <begin position="1"/>
        <end position="29"/>
    </location>
</feature>
<evidence type="ECO:0000256" key="1">
    <source>
        <dbReference type="SAM" id="MobiDB-lite"/>
    </source>
</evidence>
<accession>A0AAD7X622</accession>
<proteinExistence type="predicted"/>
<name>A0AAD7X622_9APHY</name>
<comment type="caution">
    <text evidence="2">The sequence shown here is derived from an EMBL/GenBank/DDBJ whole genome shotgun (WGS) entry which is preliminary data.</text>
</comment>
<organism evidence="2 3">
    <name type="scientific">Trametes cubensis</name>
    <dbReference type="NCBI Taxonomy" id="1111947"/>
    <lineage>
        <taxon>Eukaryota</taxon>
        <taxon>Fungi</taxon>
        <taxon>Dikarya</taxon>
        <taxon>Basidiomycota</taxon>
        <taxon>Agaricomycotina</taxon>
        <taxon>Agaricomycetes</taxon>
        <taxon>Polyporales</taxon>
        <taxon>Polyporaceae</taxon>
        <taxon>Trametes</taxon>
    </lineage>
</organism>
<dbReference type="AlphaFoldDB" id="A0AAD7X622"/>
<dbReference type="EMBL" id="JAPEVG010001109">
    <property type="protein sequence ID" value="KAJ8453931.1"/>
    <property type="molecule type" value="Genomic_DNA"/>
</dbReference>
<keyword evidence="3" id="KW-1185">Reference proteome</keyword>
<evidence type="ECO:0000313" key="3">
    <source>
        <dbReference type="Proteomes" id="UP001215151"/>
    </source>
</evidence>
<reference evidence="2" key="1">
    <citation type="submission" date="2022-11" db="EMBL/GenBank/DDBJ databases">
        <title>Genome Sequence of Cubamyces cubensis.</title>
        <authorList>
            <person name="Buettner E."/>
        </authorList>
    </citation>
    <scope>NUCLEOTIDE SEQUENCE</scope>
    <source>
        <strain evidence="2">MPL-01</strain>
    </source>
</reference>
<sequence>MSTETQPTTPPTTPDPAQPTQAADMVRQPLTSRRCSFSQLRPCEDDARHPGSPANASSLYALGHTVEGTVALLGRLASAVDEMQTSQRATLEQAQRAQEHQAALLQQQKVLTAATLRSELRTYNHMSSQWKPLPLPNGEPFPVGVPFPRNIRALRDTMTREEICLLAQLYEIEVDDGDKRLRDHLAIFLAGLRA</sequence>
<gene>
    <name evidence="2" type="ORF">ONZ51_g13321</name>
</gene>